<evidence type="ECO:0000256" key="7">
    <source>
        <dbReference type="ARBA" id="ARBA00022723"/>
    </source>
</evidence>
<dbReference type="EMBL" id="BMLT01000005">
    <property type="protein sequence ID" value="GGO81624.1"/>
    <property type="molecule type" value="Genomic_DNA"/>
</dbReference>
<dbReference type="InterPro" id="IPR040603">
    <property type="entry name" value="FAN1_SAP_bact"/>
</dbReference>
<dbReference type="AlphaFoldDB" id="A0A917ZGI2"/>
<evidence type="ECO:0000256" key="6">
    <source>
        <dbReference type="ARBA" id="ARBA00022722"/>
    </source>
</evidence>
<dbReference type="PANTHER" id="PTHR15749:SF4">
    <property type="entry name" value="FANCONI-ASSOCIATED NUCLEASE 1"/>
    <property type="match status" value="1"/>
</dbReference>
<evidence type="ECO:0000256" key="2">
    <source>
        <dbReference type="ARBA" id="ARBA00001936"/>
    </source>
</evidence>
<evidence type="ECO:0000256" key="3">
    <source>
        <dbReference type="ARBA" id="ARBA00001946"/>
    </source>
</evidence>
<dbReference type="InterPro" id="IPR049125">
    <property type="entry name" value="FAN1-like_WH"/>
</dbReference>
<dbReference type="GO" id="GO:0046872">
    <property type="term" value="F:metal ion binding"/>
    <property type="evidence" value="ECO:0007669"/>
    <property type="project" value="UniProtKB-KW"/>
</dbReference>
<gene>
    <name evidence="12" type="primary">fan1</name>
    <name evidence="12" type="ORF">GCM10011348_21040</name>
</gene>
<evidence type="ECO:0000256" key="10">
    <source>
        <dbReference type="ARBA" id="ARBA00023211"/>
    </source>
</evidence>
<evidence type="ECO:0000256" key="4">
    <source>
        <dbReference type="ARBA" id="ARBA00005533"/>
    </source>
</evidence>
<organism evidence="12 13">
    <name type="scientific">Marinobacterium nitratireducens</name>
    <dbReference type="NCBI Taxonomy" id="518897"/>
    <lineage>
        <taxon>Bacteria</taxon>
        <taxon>Pseudomonadati</taxon>
        <taxon>Pseudomonadota</taxon>
        <taxon>Gammaproteobacteria</taxon>
        <taxon>Oceanospirillales</taxon>
        <taxon>Oceanospirillaceae</taxon>
        <taxon>Marinobacterium</taxon>
    </lineage>
</organism>
<keyword evidence="7" id="KW-0479">Metal-binding</keyword>
<dbReference type="SMART" id="SM00990">
    <property type="entry name" value="VRR_NUC"/>
    <property type="match status" value="1"/>
</dbReference>
<dbReference type="EC" id="3.1.4.1" evidence="5"/>
<evidence type="ECO:0000256" key="1">
    <source>
        <dbReference type="ARBA" id="ARBA00000983"/>
    </source>
</evidence>
<feature type="domain" description="VRR-NUC" evidence="11">
    <location>
        <begin position="444"/>
        <end position="558"/>
    </location>
</feature>
<sequence>MLSLTALPDRPEAATLDNPLYYLENFRTVLLWVGARHADLLLECERQRLDAFWHLPEPSQALLVRMVMRKGERFRLGKLVYAEIGSSEAALQALVEGDWIDPDPQLSLDELFALLTRPELGLALGERIADAGLKKSLTKQALYEALSHDAPEPAPLSQWWPDSGDRVLALNDMALFERLRLMFFGNLRQGWSEFVLEQLGHQRYEQVPLSSDSRAFQQRTDVDAYLHLHQCRERLDGDEPPSAVWTDIPREANANPWLESRRGRLLYALGRMAERAGEPLLALEAWGASCHPEARLKQLRLMERRGEDANAWPLLQAALPEPRNAAEQQGLERLRKRLGKRLGHPVPPSPRARAIETIEIALPQPGHGSVELAVAEHFSDDSCELYYVENWLFNGLLALLCWPAFYTPLPGAFFHPFQGGPADLYRGDFLERRRALFDDSLKLLDSGEYRQQILDTWTRKAGISNPMLYWPLLPRELIERALDCIPPHHLRAVFERMLTDLREYRSGLPDLIQLWPDERRYRLIEVKGPGDRLQDHQRRWLGFMREQQMDVAVCHVKWSD</sequence>
<evidence type="ECO:0000256" key="8">
    <source>
        <dbReference type="ARBA" id="ARBA00022801"/>
    </source>
</evidence>
<comment type="catalytic activity">
    <reaction evidence="1">
        <text>Hydrolytically removes 5'-nucleotides successively from the 3'-hydroxy termini of 3'-hydroxy-terminated oligonucleotides.</text>
        <dbReference type="EC" id="3.1.4.1"/>
    </reaction>
</comment>
<evidence type="ECO:0000313" key="12">
    <source>
        <dbReference type="EMBL" id="GGO81624.1"/>
    </source>
</evidence>
<comment type="cofactor">
    <cofactor evidence="3">
        <name>Mg(2+)</name>
        <dbReference type="ChEBI" id="CHEBI:18420"/>
    </cofactor>
</comment>
<keyword evidence="8" id="KW-0378">Hydrolase</keyword>
<keyword evidence="13" id="KW-1185">Reference proteome</keyword>
<proteinExistence type="inferred from homology"/>
<dbReference type="Pfam" id="PF08774">
    <property type="entry name" value="VRR_NUC"/>
    <property type="match status" value="1"/>
</dbReference>
<dbReference type="Proteomes" id="UP000599578">
    <property type="component" value="Unassembled WGS sequence"/>
</dbReference>
<dbReference type="PANTHER" id="PTHR15749">
    <property type="entry name" value="FANCONI-ASSOCIATED NUCLEASE 1"/>
    <property type="match status" value="1"/>
</dbReference>
<dbReference type="InterPro" id="IPR014883">
    <property type="entry name" value="VRR_NUC"/>
</dbReference>
<keyword evidence="10" id="KW-0464">Manganese</keyword>
<dbReference type="GO" id="GO:0003676">
    <property type="term" value="F:nucleic acid binding"/>
    <property type="evidence" value="ECO:0007669"/>
    <property type="project" value="InterPro"/>
</dbReference>
<evidence type="ECO:0000256" key="9">
    <source>
        <dbReference type="ARBA" id="ARBA00022842"/>
    </source>
</evidence>
<dbReference type="InterPro" id="IPR011856">
    <property type="entry name" value="tRNA_endonuc-like_dom_sf"/>
</dbReference>
<accession>A0A917ZGI2</accession>
<dbReference type="Pfam" id="PF18081">
    <property type="entry name" value="FANC_SAP"/>
    <property type="match status" value="1"/>
</dbReference>
<protein>
    <recommendedName>
        <fullName evidence="5">phosphodiesterase I</fullName>
        <ecNumber evidence="5">3.1.4.1</ecNumber>
    </recommendedName>
</protein>
<keyword evidence="6" id="KW-0540">Nuclease</keyword>
<dbReference type="InterPro" id="IPR033315">
    <property type="entry name" value="Fan1-like"/>
</dbReference>
<comment type="caution">
    <text evidence="12">The sequence shown here is derived from an EMBL/GenBank/DDBJ whole genome shotgun (WGS) entry which is preliminary data.</text>
</comment>
<reference evidence="12 13" key="1">
    <citation type="journal article" date="2014" name="Int. J. Syst. Evol. Microbiol.">
        <title>Complete genome sequence of Corynebacterium casei LMG S-19264T (=DSM 44701T), isolated from a smear-ripened cheese.</title>
        <authorList>
            <consortium name="US DOE Joint Genome Institute (JGI-PGF)"/>
            <person name="Walter F."/>
            <person name="Albersmeier A."/>
            <person name="Kalinowski J."/>
            <person name="Ruckert C."/>
        </authorList>
    </citation>
    <scope>NUCLEOTIDE SEQUENCE [LARGE SCALE GENOMIC DNA]</scope>
    <source>
        <strain evidence="12 13">CGMCC 1.7286</strain>
    </source>
</reference>
<dbReference type="GO" id="GO:0036297">
    <property type="term" value="P:interstrand cross-link repair"/>
    <property type="evidence" value="ECO:0007669"/>
    <property type="project" value="InterPro"/>
</dbReference>
<keyword evidence="9" id="KW-0460">Magnesium</keyword>
<dbReference type="Pfam" id="PF21315">
    <property type="entry name" value="FAN1_HTH"/>
    <property type="match status" value="1"/>
</dbReference>
<name>A0A917ZGI2_9GAMM</name>
<comment type="cofactor">
    <cofactor evidence="2">
        <name>Mn(2+)</name>
        <dbReference type="ChEBI" id="CHEBI:29035"/>
    </cofactor>
</comment>
<evidence type="ECO:0000313" key="13">
    <source>
        <dbReference type="Proteomes" id="UP000599578"/>
    </source>
</evidence>
<comment type="similarity">
    <text evidence="4">Belongs to the FAN1 family.</text>
</comment>
<dbReference type="GO" id="GO:0004528">
    <property type="term" value="F:phosphodiesterase I activity"/>
    <property type="evidence" value="ECO:0007669"/>
    <property type="project" value="UniProtKB-EC"/>
</dbReference>
<evidence type="ECO:0000256" key="5">
    <source>
        <dbReference type="ARBA" id="ARBA00012029"/>
    </source>
</evidence>
<dbReference type="Gene3D" id="3.40.1350.10">
    <property type="match status" value="1"/>
</dbReference>
<evidence type="ECO:0000259" key="11">
    <source>
        <dbReference type="SMART" id="SM00990"/>
    </source>
</evidence>